<dbReference type="Gene3D" id="1.10.3730.20">
    <property type="match status" value="1"/>
</dbReference>
<feature type="transmembrane region" description="Helical" evidence="6">
    <location>
        <begin position="258"/>
        <end position="276"/>
    </location>
</feature>
<dbReference type="EMBL" id="RCYZ01000001">
    <property type="protein sequence ID" value="TPG71922.1"/>
    <property type="molecule type" value="Genomic_DNA"/>
</dbReference>
<keyword evidence="5 6" id="KW-0472">Membrane</keyword>
<evidence type="ECO:0000256" key="5">
    <source>
        <dbReference type="ARBA" id="ARBA00023136"/>
    </source>
</evidence>
<evidence type="ECO:0000313" key="8">
    <source>
        <dbReference type="EMBL" id="TPG71922.1"/>
    </source>
</evidence>
<evidence type="ECO:0000256" key="4">
    <source>
        <dbReference type="ARBA" id="ARBA00022989"/>
    </source>
</evidence>
<name>A0A502HE15_9BACT</name>
<dbReference type="Pfam" id="PF00892">
    <property type="entry name" value="EamA"/>
    <property type="match status" value="2"/>
</dbReference>
<dbReference type="InterPro" id="IPR000620">
    <property type="entry name" value="EamA_dom"/>
</dbReference>
<gene>
    <name evidence="8" type="ORF">EAH73_01350</name>
</gene>
<dbReference type="SUPFAM" id="SSF103481">
    <property type="entry name" value="Multidrug resistance efflux transporter EmrE"/>
    <property type="match status" value="2"/>
</dbReference>
<dbReference type="PANTHER" id="PTHR42920:SF5">
    <property type="entry name" value="EAMA DOMAIN-CONTAINING PROTEIN"/>
    <property type="match status" value="1"/>
</dbReference>
<keyword evidence="2" id="KW-1003">Cell membrane</keyword>
<feature type="transmembrane region" description="Helical" evidence="6">
    <location>
        <begin position="196"/>
        <end position="215"/>
    </location>
</feature>
<feature type="transmembrane region" description="Helical" evidence="6">
    <location>
        <begin position="163"/>
        <end position="189"/>
    </location>
</feature>
<dbReference type="Proteomes" id="UP000317646">
    <property type="component" value="Unassembled WGS sequence"/>
</dbReference>
<comment type="caution">
    <text evidence="8">The sequence shown here is derived from an EMBL/GenBank/DDBJ whole genome shotgun (WGS) entry which is preliminary data.</text>
</comment>
<accession>A0A502HE15</accession>
<sequence length="313" mass="33710">MRNSLPPARSVPGFLLTVAGAILFSTKAIIVKLAFGSTHVDALTLLTLRMVFALPFYAAAAFLVAGQKSSAKLTQREWLLVIGLGLCGYYLSSLFDFIGLQYISAGLERLILFLYPSFAVFINVYLFKQRITAVQKGALLLTYAGIALAYFGELRLDAGNPNFYLGSFMVFLCAITYSIYIAGSGWVIPRVGANKFTAYAMLAATGGIFVHFALAGNAQALVTSKGLWAYGLALAVVATVLPSFMLSQGLKRIGANNVAIISGIGPVSTILQAHFFLHEKIFFEQICGTALVIIVVLLIGWKRKPAEITVNAN</sequence>
<feature type="transmembrane region" description="Helical" evidence="6">
    <location>
        <begin position="44"/>
        <end position="66"/>
    </location>
</feature>
<feature type="transmembrane region" description="Helical" evidence="6">
    <location>
        <begin position="109"/>
        <end position="126"/>
    </location>
</feature>
<keyword evidence="4 6" id="KW-1133">Transmembrane helix</keyword>
<feature type="transmembrane region" description="Helical" evidence="6">
    <location>
        <begin position="282"/>
        <end position="301"/>
    </location>
</feature>
<dbReference type="AlphaFoldDB" id="A0A502HE15"/>
<feature type="domain" description="EamA" evidence="7">
    <location>
        <begin position="12"/>
        <end position="150"/>
    </location>
</feature>
<dbReference type="PANTHER" id="PTHR42920">
    <property type="entry name" value="OS03G0707200 PROTEIN-RELATED"/>
    <property type="match status" value="1"/>
</dbReference>
<feature type="transmembrane region" description="Helical" evidence="6">
    <location>
        <begin position="133"/>
        <end position="151"/>
    </location>
</feature>
<reference evidence="8 9" key="1">
    <citation type="journal article" date="2019" name="Environ. Microbiol.">
        <title>Species interactions and distinct microbial communities in high Arctic permafrost affected cryosols are associated with the CH4 and CO2 gas fluxes.</title>
        <authorList>
            <person name="Altshuler I."/>
            <person name="Hamel J."/>
            <person name="Turney S."/>
            <person name="Magnuson E."/>
            <person name="Levesque R."/>
            <person name="Greer C."/>
            <person name="Whyte L.G."/>
        </authorList>
    </citation>
    <scope>NUCLEOTIDE SEQUENCE [LARGE SCALE GENOMIC DNA]</scope>
    <source>
        <strain evidence="8 9">S9.2P</strain>
    </source>
</reference>
<evidence type="ECO:0000313" key="9">
    <source>
        <dbReference type="Proteomes" id="UP000317646"/>
    </source>
</evidence>
<dbReference type="RefSeq" id="WP_140464504.1">
    <property type="nucleotide sequence ID" value="NZ_RCYZ01000001.1"/>
</dbReference>
<dbReference type="OrthoDB" id="9813617at2"/>
<dbReference type="InterPro" id="IPR051258">
    <property type="entry name" value="Diverse_Substrate_Transporter"/>
</dbReference>
<comment type="subcellular location">
    <subcellularLocation>
        <location evidence="1">Cell membrane</location>
        <topology evidence="1">Multi-pass membrane protein</topology>
    </subcellularLocation>
</comment>
<feature type="transmembrane region" description="Helical" evidence="6">
    <location>
        <begin position="78"/>
        <end position="103"/>
    </location>
</feature>
<evidence type="ECO:0000256" key="1">
    <source>
        <dbReference type="ARBA" id="ARBA00004651"/>
    </source>
</evidence>
<protein>
    <submittedName>
        <fullName evidence="8">DMT family transporter</fullName>
    </submittedName>
</protein>
<evidence type="ECO:0000259" key="7">
    <source>
        <dbReference type="Pfam" id="PF00892"/>
    </source>
</evidence>
<evidence type="ECO:0000256" key="3">
    <source>
        <dbReference type="ARBA" id="ARBA00022692"/>
    </source>
</evidence>
<feature type="transmembrane region" description="Helical" evidence="6">
    <location>
        <begin position="227"/>
        <end position="246"/>
    </location>
</feature>
<dbReference type="InterPro" id="IPR037185">
    <property type="entry name" value="EmrE-like"/>
</dbReference>
<keyword evidence="9" id="KW-1185">Reference proteome</keyword>
<proteinExistence type="predicted"/>
<organism evidence="8 9">
    <name type="scientific">Hymenobacter nivis</name>
    <dbReference type="NCBI Taxonomy" id="1850093"/>
    <lineage>
        <taxon>Bacteria</taxon>
        <taxon>Pseudomonadati</taxon>
        <taxon>Bacteroidota</taxon>
        <taxon>Cytophagia</taxon>
        <taxon>Cytophagales</taxon>
        <taxon>Hymenobacteraceae</taxon>
        <taxon>Hymenobacter</taxon>
    </lineage>
</organism>
<dbReference type="GO" id="GO:0005886">
    <property type="term" value="C:plasma membrane"/>
    <property type="evidence" value="ECO:0007669"/>
    <property type="project" value="UniProtKB-SubCell"/>
</dbReference>
<feature type="domain" description="EamA" evidence="7">
    <location>
        <begin position="165"/>
        <end position="300"/>
    </location>
</feature>
<evidence type="ECO:0000256" key="2">
    <source>
        <dbReference type="ARBA" id="ARBA00022475"/>
    </source>
</evidence>
<keyword evidence="3 6" id="KW-0812">Transmembrane</keyword>
<evidence type="ECO:0000256" key="6">
    <source>
        <dbReference type="SAM" id="Phobius"/>
    </source>
</evidence>